<keyword evidence="3" id="KW-0804">Transcription</keyword>
<feature type="domain" description="HTH tetR-type" evidence="6">
    <location>
        <begin position="20"/>
        <end position="80"/>
    </location>
</feature>
<gene>
    <name evidence="7" type="ORF">ABZ921_12145</name>
</gene>
<reference evidence="7 8" key="1">
    <citation type="submission" date="2024-06" db="EMBL/GenBank/DDBJ databases">
        <title>The Natural Products Discovery Center: Release of the First 8490 Sequenced Strains for Exploring Actinobacteria Biosynthetic Diversity.</title>
        <authorList>
            <person name="Kalkreuter E."/>
            <person name="Kautsar S.A."/>
            <person name="Yang D."/>
            <person name="Bader C.D."/>
            <person name="Teijaro C.N."/>
            <person name="Fluegel L."/>
            <person name="Davis C.M."/>
            <person name="Simpson J.R."/>
            <person name="Lauterbach L."/>
            <person name="Steele A.D."/>
            <person name="Gui C."/>
            <person name="Meng S."/>
            <person name="Li G."/>
            <person name="Viehrig K."/>
            <person name="Ye F."/>
            <person name="Su P."/>
            <person name="Kiefer A.F."/>
            <person name="Nichols A."/>
            <person name="Cepeda A.J."/>
            <person name="Yan W."/>
            <person name="Fan B."/>
            <person name="Jiang Y."/>
            <person name="Adhikari A."/>
            <person name="Zheng C.-J."/>
            <person name="Schuster L."/>
            <person name="Cowan T.M."/>
            <person name="Smanski M.J."/>
            <person name="Chevrette M.G."/>
            <person name="De Carvalho L.P.S."/>
            <person name="Shen B."/>
        </authorList>
    </citation>
    <scope>NUCLEOTIDE SEQUENCE [LARGE SCALE GENOMIC DNA]</scope>
    <source>
        <strain evidence="7 8">NPDC046838</strain>
    </source>
</reference>
<dbReference type="InterPro" id="IPR025996">
    <property type="entry name" value="MT1864/Rv1816-like_C"/>
</dbReference>
<sequence length="187" mass="20620">MSDQHEHEHQHEHQRHEHLTPRAREIVAAARELLEESGAEKLTMRSLADRLGIKAPSLYKHFPDKSAVEVELIAQMLDESAAVCEAAEAAAPGSLDALTEAYRAYALRHPHLYRLATERPLPRHALPQGLEERAAAPLMRACGGDADLARAAWAFAHGMVILEIHGRFPDGADLGAAWKRGARALDR</sequence>
<evidence type="ECO:0000256" key="4">
    <source>
        <dbReference type="PROSITE-ProRule" id="PRU00335"/>
    </source>
</evidence>
<organism evidence="7 8">
    <name type="scientific">Streptomyces atriruber</name>
    <dbReference type="NCBI Taxonomy" id="545121"/>
    <lineage>
        <taxon>Bacteria</taxon>
        <taxon>Bacillati</taxon>
        <taxon>Actinomycetota</taxon>
        <taxon>Actinomycetes</taxon>
        <taxon>Kitasatosporales</taxon>
        <taxon>Streptomycetaceae</taxon>
        <taxon>Streptomyces</taxon>
    </lineage>
</organism>
<dbReference type="EMBL" id="JBEYXV010000005">
    <property type="protein sequence ID" value="MEU6821374.1"/>
    <property type="molecule type" value="Genomic_DNA"/>
</dbReference>
<dbReference type="InterPro" id="IPR036271">
    <property type="entry name" value="Tet_transcr_reg_TetR-rel_C_sf"/>
</dbReference>
<dbReference type="SUPFAM" id="SSF48498">
    <property type="entry name" value="Tetracyclin repressor-like, C-terminal domain"/>
    <property type="match status" value="1"/>
</dbReference>
<keyword evidence="1" id="KW-0805">Transcription regulation</keyword>
<dbReference type="InterPro" id="IPR050109">
    <property type="entry name" value="HTH-type_TetR-like_transc_reg"/>
</dbReference>
<name>A0ABV3BK64_9ACTN</name>
<dbReference type="RefSeq" id="WP_359347527.1">
    <property type="nucleotide sequence ID" value="NZ_JBEYXV010000005.1"/>
</dbReference>
<keyword evidence="2 4" id="KW-0238">DNA-binding</keyword>
<dbReference type="Pfam" id="PF00440">
    <property type="entry name" value="TetR_N"/>
    <property type="match status" value="1"/>
</dbReference>
<evidence type="ECO:0000313" key="8">
    <source>
        <dbReference type="Proteomes" id="UP001551176"/>
    </source>
</evidence>
<dbReference type="PANTHER" id="PTHR30055:SF239">
    <property type="entry name" value="TRANSCRIPTIONAL REGULATORY PROTEIN"/>
    <property type="match status" value="1"/>
</dbReference>
<dbReference type="InterPro" id="IPR009057">
    <property type="entry name" value="Homeodomain-like_sf"/>
</dbReference>
<feature type="DNA-binding region" description="H-T-H motif" evidence="4">
    <location>
        <begin position="43"/>
        <end position="62"/>
    </location>
</feature>
<accession>A0ABV3BK64</accession>
<comment type="caution">
    <text evidence="7">The sequence shown here is derived from an EMBL/GenBank/DDBJ whole genome shotgun (WGS) entry which is preliminary data.</text>
</comment>
<dbReference type="Proteomes" id="UP001551176">
    <property type="component" value="Unassembled WGS sequence"/>
</dbReference>
<keyword evidence="8" id="KW-1185">Reference proteome</keyword>
<evidence type="ECO:0000256" key="1">
    <source>
        <dbReference type="ARBA" id="ARBA00023015"/>
    </source>
</evidence>
<evidence type="ECO:0000313" key="7">
    <source>
        <dbReference type="EMBL" id="MEU6821374.1"/>
    </source>
</evidence>
<dbReference type="PROSITE" id="PS50977">
    <property type="entry name" value="HTH_TETR_2"/>
    <property type="match status" value="1"/>
</dbReference>
<evidence type="ECO:0000256" key="3">
    <source>
        <dbReference type="ARBA" id="ARBA00023163"/>
    </source>
</evidence>
<dbReference type="Pfam" id="PF13305">
    <property type="entry name" value="TetR_C_33"/>
    <property type="match status" value="1"/>
</dbReference>
<proteinExistence type="predicted"/>
<feature type="region of interest" description="Disordered" evidence="5">
    <location>
        <begin position="1"/>
        <end position="22"/>
    </location>
</feature>
<dbReference type="PANTHER" id="PTHR30055">
    <property type="entry name" value="HTH-TYPE TRANSCRIPTIONAL REGULATOR RUTR"/>
    <property type="match status" value="1"/>
</dbReference>
<evidence type="ECO:0000256" key="5">
    <source>
        <dbReference type="SAM" id="MobiDB-lite"/>
    </source>
</evidence>
<evidence type="ECO:0000256" key="2">
    <source>
        <dbReference type="ARBA" id="ARBA00023125"/>
    </source>
</evidence>
<dbReference type="SUPFAM" id="SSF46689">
    <property type="entry name" value="Homeodomain-like"/>
    <property type="match status" value="1"/>
</dbReference>
<dbReference type="PRINTS" id="PR00455">
    <property type="entry name" value="HTHTETR"/>
</dbReference>
<dbReference type="Gene3D" id="1.10.357.10">
    <property type="entry name" value="Tetracycline Repressor, domain 2"/>
    <property type="match status" value="1"/>
</dbReference>
<dbReference type="InterPro" id="IPR001647">
    <property type="entry name" value="HTH_TetR"/>
</dbReference>
<evidence type="ECO:0000259" key="6">
    <source>
        <dbReference type="PROSITE" id="PS50977"/>
    </source>
</evidence>
<protein>
    <submittedName>
        <fullName evidence="7">TetR/AcrR family transcriptional regulator</fullName>
    </submittedName>
</protein>